<dbReference type="SUPFAM" id="SSF88946">
    <property type="entry name" value="Sigma2 domain of RNA polymerase sigma factors"/>
    <property type="match status" value="1"/>
</dbReference>
<evidence type="ECO:0000259" key="7">
    <source>
        <dbReference type="Pfam" id="PF08281"/>
    </source>
</evidence>
<keyword evidence="4" id="KW-0238">DNA-binding</keyword>
<dbReference type="KEGG" id="pdh:B9T62_27050"/>
<gene>
    <name evidence="8" type="ORF">B9T62_27050</name>
</gene>
<evidence type="ECO:0000256" key="2">
    <source>
        <dbReference type="ARBA" id="ARBA00023015"/>
    </source>
</evidence>
<dbReference type="InterPro" id="IPR013249">
    <property type="entry name" value="RNA_pol_sigma70_r4_t2"/>
</dbReference>
<dbReference type="InterPro" id="IPR014284">
    <property type="entry name" value="RNA_pol_sigma-70_dom"/>
</dbReference>
<evidence type="ECO:0000313" key="8">
    <source>
        <dbReference type="EMBL" id="ASA24121.1"/>
    </source>
</evidence>
<dbReference type="GO" id="GO:0006352">
    <property type="term" value="P:DNA-templated transcription initiation"/>
    <property type="evidence" value="ECO:0007669"/>
    <property type="project" value="InterPro"/>
</dbReference>
<proteinExistence type="inferred from homology"/>
<evidence type="ECO:0008006" key="10">
    <source>
        <dbReference type="Google" id="ProtNLM"/>
    </source>
</evidence>
<keyword evidence="9" id="KW-1185">Reference proteome</keyword>
<feature type="domain" description="RNA polymerase sigma factor 70 region 4 type 2" evidence="7">
    <location>
        <begin position="140"/>
        <end position="191"/>
    </location>
</feature>
<dbReference type="EMBL" id="CP021780">
    <property type="protein sequence ID" value="ASA24121.1"/>
    <property type="molecule type" value="Genomic_DNA"/>
</dbReference>
<evidence type="ECO:0000313" key="9">
    <source>
        <dbReference type="Proteomes" id="UP000249890"/>
    </source>
</evidence>
<dbReference type="InterPro" id="IPR039425">
    <property type="entry name" value="RNA_pol_sigma-70-like"/>
</dbReference>
<dbReference type="NCBIfam" id="TIGR02937">
    <property type="entry name" value="sigma70-ECF"/>
    <property type="match status" value="1"/>
</dbReference>
<dbReference type="CDD" id="cd06171">
    <property type="entry name" value="Sigma70_r4"/>
    <property type="match status" value="1"/>
</dbReference>
<dbReference type="InterPro" id="IPR036388">
    <property type="entry name" value="WH-like_DNA-bd_sf"/>
</dbReference>
<evidence type="ECO:0000256" key="4">
    <source>
        <dbReference type="ARBA" id="ARBA00023125"/>
    </source>
</evidence>
<dbReference type="AlphaFoldDB" id="A0A2Z2KTJ8"/>
<sequence length="220" mass="25681">MHKIITGITLFLTSKSVIQDRRGGEPVEDAELIERIKQGEEQYLDVLIEKHYESIRKYCYWKTGHTETAQDITQETFYRFFRHFGQYSHAGKCRAYLYTIARNLCADYHLAKRKYSTEELAESDGGEMPSMEEAVDSQLDVDQLLAELPQEQQELLLLRFSYDLKYREIAEITGINLCLVQYRVKRGLSTLRKKLERSGNDEEVIRTDSKQAAATRYAPY</sequence>
<accession>A0A2Z2KTJ8</accession>
<dbReference type="GO" id="GO:0016987">
    <property type="term" value="F:sigma factor activity"/>
    <property type="evidence" value="ECO:0007669"/>
    <property type="project" value="UniProtKB-KW"/>
</dbReference>
<feature type="domain" description="RNA polymerase sigma-70 region 2" evidence="6">
    <location>
        <begin position="47"/>
        <end position="113"/>
    </location>
</feature>
<comment type="similarity">
    <text evidence="1">Belongs to the sigma-70 factor family. ECF subfamily.</text>
</comment>
<dbReference type="Gene3D" id="1.10.1740.10">
    <property type="match status" value="1"/>
</dbReference>
<evidence type="ECO:0000259" key="6">
    <source>
        <dbReference type="Pfam" id="PF04542"/>
    </source>
</evidence>
<dbReference type="GO" id="GO:0003677">
    <property type="term" value="F:DNA binding"/>
    <property type="evidence" value="ECO:0007669"/>
    <property type="project" value="UniProtKB-KW"/>
</dbReference>
<reference evidence="8 9" key="1">
    <citation type="submission" date="2017-06" db="EMBL/GenBank/DDBJ databases">
        <title>Complete genome sequence of Paenibacillus donghaensis KCTC 13049T isolated from East Sea sediment, South Korea.</title>
        <authorList>
            <person name="Jung B.K."/>
            <person name="Hong S.-J."/>
            <person name="Shin J.-H."/>
        </authorList>
    </citation>
    <scope>NUCLEOTIDE SEQUENCE [LARGE SCALE GENOMIC DNA]</scope>
    <source>
        <strain evidence="8 9">KCTC 13049</strain>
    </source>
</reference>
<keyword evidence="5" id="KW-0804">Transcription</keyword>
<evidence type="ECO:0000256" key="5">
    <source>
        <dbReference type="ARBA" id="ARBA00023163"/>
    </source>
</evidence>
<dbReference type="Pfam" id="PF04542">
    <property type="entry name" value="Sigma70_r2"/>
    <property type="match status" value="1"/>
</dbReference>
<dbReference type="PANTHER" id="PTHR43133">
    <property type="entry name" value="RNA POLYMERASE ECF-TYPE SIGMA FACTO"/>
    <property type="match status" value="1"/>
</dbReference>
<dbReference type="PANTHER" id="PTHR43133:SF8">
    <property type="entry name" value="RNA POLYMERASE SIGMA FACTOR HI_1459-RELATED"/>
    <property type="match status" value="1"/>
</dbReference>
<dbReference type="SUPFAM" id="SSF88659">
    <property type="entry name" value="Sigma3 and sigma4 domains of RNA polymerase sigma factors"/>
    <property type="match status" value="1"/>
</dbReference>
<dbReference type="Gene3D" id="1.10.10.10">
    <property type="entry name" value="Winged helix-like DNA-binding domain superfamily/Winged helix DNA-binding domain"/>
    <property type="match status" value="1"/>
</dbReference>
<dbReference type="Pfam" id="PF08281">
    <property type="entry name" value="Sigma70_r4_2"/>
    <property type="match status" value="1"/>
</dbReference>
<keyword evidence="2" id="KW-0805">Transcription regulation</keyword>
<dbReference type="Proteomes" id="UP000249890">
    <property type="component" value="Chromosome"/>
</dbReference>
<dbReference type="InterPro" id="IPR007627">
    <property type="entry name" value="RNA_pol_sigma70_r2"/>
</dbReference>
<dbReference type="InterPro" id="IPR013324">
    <property type="entry name" value="RNA_pol_sigma_r3/r4-like"/>
</dbReference>
<protein>
    <recommendedName>
        <fullName evidence="10">RNA polymerase subunit sigma-24</fullName>
    </recommendedName>
</protein>
<evidence type="ECO:0000256" key="3">
    <source>
        <dbReference type="ARBA" id="ARBA00023082"/>
    </source>
</evidence>
<evidence type="ECO:0000256" key="1">
    <source>
        <dbReference type="ARBA" id="ARBA00010641"/>
    </source>
</evidence>
<keyword evidence="3" id="KW-0731">Sigma factor</keyword>
<organism evidence="8 9">
    <name type="scientific">Paenibacillus donghaensis</name>
    <dbReference type="NCBI Taxonomy" id="414771"/>
    <lineage>
        <taxon>Bacteria</taxon>
        <taxon>Bacillati</taxon>
        <taxon>Bacillota</taxon>
        <taxon>Bacilli</taxon>
        <taxon>Bacillales</taxon>
        <taxon>Paenibacillaceae</taxon>
        <taxon>Paenibacillus</taxon>
    </lineage>
</organism>
<name>A0A2Z2KTJ8_9BACL</name>
<dbReference type="InterPro" id="IPR013325">
    <property type="entry name" value="RNA_pol_sigma_r2"/>
</dbReference>